<sequence>MPQMAPLWWEALYVMMTLMLLMTSIIIYHMKPATPTKNKAMRLFSTCNWKW</sequence>
<dbReference type="AlphaFoldDB" id="A0A4Y1JW04"/>
<organism evidence="2">
    <name type="scientific">Antilochus coquebertii</name>
    <dbReference type="NCBI Taxonomy" id="1577200"/>
    <lineage>
        <taxon>Eukaryota</taxon>
        <taxon>Metazoa</taxon>
        <taxon>Ecdysozoa</taxon>
        <taxon>Arthropoda</taxon>
        <taxon>Hexapoda</taxon>
        <taxon>Insecta</taxon>
        <taxon>Pterygota</taxon>
        <taxon>Neoptera</taxon>
        <taxon>Paraneoptera</taxon>
        <taxon>Hemiptera</taxon>
        <taxon>Heteroptera</taxon>
        <taxon>Panheteroptera</taxon>
        <taxon>Pentatomomorpha</taxon>
        <taxon>Pyrrhocoroidea</taxon>
        <taxon>Pyrrhocoridae</taxon>
        <taxon>Antilochus</taxon>
    </lineage>
</organism>
<dbReference type="RefSeq" id="YP_009643522.1">
    <property type="nucleotide sequence ID" value="NC_042441.1"/>
</dbReference>
<evidence type="ECO:0000313" key="2">
    <source>
        <dbReference type="EMBL" id="APO08965.1"/>
    </source>
</evidence>
<keyword evidence="1" id="KW-0812">Transmembrane</keyword>
<evidence type="ECO:0000256" key="1">
    <source>
        <dbReference type="SAM" id="Phobius"/>
    </source>
</evidence>
<geneLocation type="mitochondrion" evidence="2"/>
<proteinExistence type="predicted"/>
<reference evidence="2" key="2">
    <citation type="journal article" date="2019" name="Syst. Entomol.">
        <title>Higher-level phylogeny and evolutionary history of Pentatomomorpha (Hemiptera: Heteroptera) inferred from mitochondrial genome sequences.</title>
        <authorList>
            <person name="Liu Y."/>
            <person name="Li H."/>
            <person name="Song F."/>
            <person name="Zhao Y."/>
            <person name="Wilson J.-J."/>
            <person name="Cai W."/>
        </authorList>
    </citation>
    <scope>NUCLEOTIDE SEQUENCE</scope>
</reference>
<dbReference type="CTD" id="4509"/>
<dbReference type="GeneID" id="41700359"/>
<keyword evidence="1" id="KW-0472">Membrane</keyword>
<keyword evidence="1" id="KW-1133">Transmembrane helix</keyword>
<protein>
    <submittedName>
        <fullName evidence="2">ATP synthase F0 subunit 8</fullName>
    </submittedName>
</protein>
<feature type="transmembrane region" description="Helical" evidence="1">
    <location>
        <begin position="12"/>
        <end position="30"/>
    </location>
</feature>
<accession>A0A4Y1JW04</accession>
<keyword evidence="2" id="KW-0496">Mitochondrion</keyword>
<reference evidence="2" key="1">
    <citation type="submission" date="2016-05" db="EMBL/GenBank/DDBJ databases">
        <authorList>
            <person name="Yang C."/>
            <person name="Li H."/>
            <person name="Cai W.Z."/>
        </authorList>
    </citation>
    <scope>NUCLEOTIDE SEQUENCE</scope>
</reference>
<dbReference type="EMBL" id="KX345792">
    <property type="protein sequence ID" value="APO08965.1"/>
    <property type="molecule type" value="Genomic_DNA"/>
</dbReference>
<name>A0A4Y1JW04_9HEMI</name>
<gene>
    <name evidence="2" type="primary">ATP8</name>
</gene>